<evidence type="ECO:0000256" key="1">
    <source>
        <dbReference type="SAM" id="MobiDB-lite"/>
    </source>
</evidence>
<reference evidence="2 3" key="1">
    <citation type="journal article" date="2012" name="Science">
        <title>The Paleozoic origin of enzymatic lignin decomposition reconstructed from 31 fungal genomes.</title>
        <authorList>
            <person name="Floudas D."/>
            <person name="Binder M."/>
            <person name="Riley R."/>
            <person name="Barry K."/>
            <person name="Blanchette R.A."/>
            <person name="Henrissat B."/>
            <person name="Martinez A.T."/>
            <person name="Otillar R."/>
            <person name="Spatafora J.W."/>
            <person name="Yadav J.S."/>
            <person name="Aerts A."/>
            <person name="Benoit I."/>
            <person name="Boyd A."/>
            <person name="Carlson A."/>
            <person name="Copeland A."/>
            <person name="Coutinho P.M."/>
            <person name="de Vries R.P."/>
            <person name="Ferreira P."/>
            <person name="Findley K."/>
            <person name="Foster B."/>
            <person name="Gaskell J."/>
            <person name="Glotzer D."/>
            <person name="Gorecki P."/>
            <person name="Heitman J."/>
            <person name="Hesse C."/>
            <person name="Hori C."/>
            <person name="Igarashi K."/>
            <person name="Jurgens J.A."/>
            <person name="Kallen N."/>
            <person name="Kersten P."/>
            <person name="Kohler A."/>
            <person name="Kuees U."/>
            <person name="Kumar T.K.A."/>
            <person name="Kuo A."/>
            <person name="LaButti K."/>
            <person name="Larrondo L.F."/>
            <person name="Lindquist E."/>
            <person name="Ling A."/>
            <person name="Lombard V."/>
            <person name="Lucas S."/>
            <person name="Lundell T."/>
            <person name="Martin R."/>
            <person name="McLaughlin D.J."/>
            <person name="Morgenstern I."/>
            <person name="Morin E."/>
            <person name="Murat C."/>
            <person name="Nagy L.G."/>
            <person name="Nolan M."/>
            <person name="Ohm R.A."/>
            <person name="Patyshakuliyeva A."/>
            <person name="Rokas A."/>
            <person name="Ruiz-Duenas F.J."/>
            <person name="Sabat G."/>
            <person name="Salamov A."/>
            <person name="Samejima M."/>
            <person name="Schmutz J."/>
            <person name="Slot J.C."/>
            <person name="St John F."/>
            <person name="Stenlid J."/>
            <person name="Sun H."/>
            <person name="Sun S."/>
            <person name="Syed K."/>
            <person name="Tsang A."/>
            <person name="Wiebenga A."/>
            <person name="Young D."/>
            <person name="Pisabarro A."/>
            <person name="Eastwood D.C."/>
            <person name="Martin F."/>
            <person name="Cullen D."/>
            <person name="Grigoriev I.V."/>
            <person name="Hibbett D.S."/>
        </authorList>
    </citation>
    <scope>NUCLEOTIDE SEQUENCE</scope>
    <source>
        <strain evidence="3">FP-58527</strain>
    </source>
</reference>
<evidence type="ECO:0000313" key="3">
    <source>
        <dbReference type="Proteomes" id="UP000015241"/>
    </source>
</evidence>
<dbReference type="AlphaFoldDB" id="S8F9P0"/>
<evidence type="ECO:0000313" key="2">
    <source>
        <dbReference type="EMBL" id="EPS98315.1"/>
    </source>
</evidence>
<protein>
    <submittedName>
        <fullName evidence="2">Uncharacterized protein</fullName>
    </submittedName>
</protein>
<dbReference type="Proteomes" id="UP000015241">
    <property type="component" value="Unassembled WGS sequence"/>
</dbReference>
<feature type="region of interest" description="Disordered" evidence="1">
    <location>
        <begin position="147"/>
        <end position="174"/>
    </location>
</feature>
<dbReference type="STRING" id="743788.S8F9P0"/>
<accession>S8F9P0</accession>
<name>S8F9P0_FOMSC</name>
<organism evidence="2 3">
    <name type="scientific">Fomitopsis schrenkii</name>
    <name type="common">Brown rot fungus</name>
    <dbReference type="NCBI Taxonomy" id="2126942"/>
    <lineage>
        <taxon>Eukaryota</taxon>
        <taxon>Fungi</taxon>
        <taxon>Dikarya</taxon>
        <taxon>Basidiomycota</taxon>
        <taxon>Agaricomycotina</taxon>
        <taxon>Agaricomycetes</taxon>
        <taxon>Polyporales</taxon>
        <taxon>Fomitopsis</taxon>
    </lineage>
</organism>
<proteinExistence type="predicted"/>
<dbReference type="InParanoid" id="S8F9P0"/>
<dbReference type="HOGENOM" id="CLU_1540088_0_0_1"/>
<feature type="compositionally biased region" description="Basic and acidic residues" evidence="1">
    <location>
        <begin position="165"/>
        <end position="174"/>
    </location>
</feature>
<keyword evidence="3" id="KW-1185">Reference proteome</keyword>
<gene>
    <name evidence="2" type="ORF">FOMPIDRAFT_1024645</name>
</gene>
<sequence length="174" mass="19754">MAPGDDPQISTPAQVWNYDANVPPYTLFNRVFPAYPSPRDFHEVGLDDMPDGALQSTPQERVRMAREIRRAALDALFLEMYGQDVHTWEKCKKTFSRRMEEGGNAWIDNTIELIEHCEEGSHEHGRTAVRRPCHVPSCRAVLHKAQRDGLVGDGQQRRRGGYAGEGRRSAEVPR</sequence>
<dbReference type="EMBL" id="KE504166">
    <property type="protein sequence ID" value="EPS98315.1"/>
    <property type="molecule type" value="Genomic_DNA"/>
</dbReference>